<feature type="compositionally biased region" description="Basic and acidic residues" evidence="1">
    <location>
        <begin position="1"/>
        <end position="10"/>
    </location>
</feature>
<dbReference type="Gene3D" id="3.40.50.1820">
    <property type="entry name" value="alpha/beta hydrolase"/>
    <property type="match status" value="1"/>
</dbReference>
<feature type="domain" description="Dienelactone hydrolase" evidence="2">
    <location>
        <begin position="100"/>
        <end position="190"/>
    </location>
</feature>
<evidence type="ECO:0000313" key="3">
    <source>
        <dbReference type="EMBL" id="KPH85195.1"/>
    </source>
</evidence>
<feature type="region of interest" description="Disordered" evidence="1">
    <location>
        <begin position="218"/>
        <end position="238"/>
    </location>
</feature>
<dbReference type="Proteomes" id="UP000031553">
    <property type="component" value="Unassembled WGS sequence"/>
</dbReference>
<proteinExistence type="predicted"/>
<evidence type="ECO:0000313" key="4">
    <source>
        <dbReference type="Proteomes" id="UP000031553"/>
    </source>
</evidence>
<name>A0A0N1F8M8_9PROT</name>
<sequence>MRQRERDPQGRGHRRATLRDPADGYVCRRDPPERRRWRTRCHIPLLLADRSMMRRRVAFALAQFRSFVSQAPIDTTHLAPSVIASAARPCWISRGPVRSGPEIAAVVAFHGNLSTDNPALAHAIRARVLAMNGADDTSTSPQFDGFLTEMYGSPAPWQFLAIGHAVHCFTEKEAVASSGLCRYDAQADAWSMHMARQKFLLALTIRDECPASVQIARKSEPDPHHLSTVGNISPSSENGGYDARLSEHYGMLRATLGSYAA</sequence>
<dbReference type="Pfam" id="PF01738">
    <property type="entry name" value="DLH"/>
    <property type="match status" value="1"/>
</dbReference>
<evidence type="ECO:0000256" key="1">
    <source>
        <dbReference type="SAM" id="MobiDB-lite"/>
    </source>
</evidence>
<dbReference type="InterPro" id="IPR029058">
    <property type="entry name" value="AB_hydrolase_fold"/>
</dbReference>
<accession>A0A0N1F8M8</accession>
<dbReference type="EMBL" id="JUFX02000256">
    <property type="protein sequence ID" value="KPH85195.1"/>
    <property type="molecule type" value="Genomic_DNA"/>
</dbReference>
<gene>
    <name evidence="3" type="ORF">GLUCOINTEAF2_0203549</name>
</gene>
<protein>
    <recommendedName>
        <fullName evidence="2">Dienelactone hydrolase domain-containing protein</fullName>
    </recommendedName>
</protein>
<reference evidence="3 4" key="1">
    <citation type="submission" date="2015-07" db="EMBL/GenBank/DDBJ databases">
        <title>Draft Genome Sequence of Komagataeibacter intermedius Strain AF2, Isolated from Kombucha Tea.</title>
        <authorList>
            <person name="Santos R.A."/>
            <person name="Berretta A.A."/>
            <person name="Barud H.S."/>
            <person name="Ribeiro S.J."/>
            <person name="Gonzalez-Garcia L.N."/>
            <person name="Zucchi T.D."/>
            <person name="Goldman G.H."/>
            <person name="Riano-Pachon D.M."/>
        </authorList>
    </citation>
    <scope>NUCLEOTIDE SEQUENCE [LARGE SCALE GENOMIC DNA]</scope>
    <source>
        <strain evidence="3 4">AF2</strain>
    </source>
</reference>
<dbReference type="InterPro" id="IPR002925">
    <property type="entry name" value="Dienelactn_hydro"/>
</dbReference>
<feature type="region of interest" description="Disordered" evidence="1">
    <location>
        <begin position="1"/>
        <end position="27"/>
    </location>
</feature>
<evidence type="ECO:0000259" key="2">
    <source>
        <dbReference type="Pfam" id="PF01738"/>
    </source>
</evidence>
<comment type="caution">
    <text evidence="3">The sequence shown here is derived from an EMBL/GenBank/DDBJ whole genome shotgun (WGS) entry which is preliminary data.</text>
</comment>
<dbReference type="SUPFAM" id="SSF53474">
    <property type="entry name" value="alpha/beta-Hydrolases"/>
    <property type="match status" value="1"/>
</dbReference>
<dbReference type="AlphaFoldDB" id="A0A0N1F8M8"/>
<dbReference type="GO" id="GO:0016787">
    <property type="term" value="F:hydrolase activity"/>
    <property type="evidence" value="ECO:0007669"/>
    <property type="project" value="InterPro"/>
</dbReference>
<feature type="compositionally biased region" description="Polar residues" evidence="1">
    <location>
        <begin position="228"/>
        <end position="238"/>
    </location>
</feature>
<feature type="compositionally biased region" description="Basic and acidic residues" evidence="1">
    <location>
        <begin position="17"/>
        <end position="27"/>
    </location>
</feature>
<organism evidence="3 4">
    <name type="scientific">Komagataeibacter intermedius AF2</name>
    <dbReference type="NCBI Taxonomy" id="1458464"/>
    <lineage>
        <taxon>Bacteria</taxon>
        <taxon>Pseudomonadati</taxon>
        <taxon>Pseudomonadota</taxon>
        <taxon>Alphaproteobacteria</taxon>
        <taxon>Acetobacterales</taxon>
        <taxon>Acetobacteraceae</taxon>
        <taxon>Komagataeibacter</taxon>
    </lineage>
</organism>